<keyword evidence="5" id="KW-1185">Reference proteome</keyword>
<sequence length="3076" mass="309782">MKALSQHQHNRLSRSSSAAGALMSVFRADRRMWPWSPDPDPGPHDHNQQHTNSTELTSVSPSILSSSRSLGSRRRSRRVVPPLGQAASVGGTSAAADAAAAARAVTFPRATASVSTSASTSAARDRRGSNWQELVIAAVTPVAAGPGCSSTESPPSPLVGLPHTGPSLSSPALLTAATSHPRALSGGGGSSGTITAQASRLQISNPSIDAGGVDAAAKAAAGVAAAAADTRGSGGISAPIPTAANSPGARMVRKSPFMIKPSASRLSESTGTAAAENASNLTPSRTEVSPSGGRSGGGGGGGSGGGAVPQLAGAAGGSLASAGASVILQQAFSEPVRPPRVSMVMAATPLPPADSLAGGGGGGGGGGGSGGATVTQPSHGAKPGLGRLLVGSLSNLFRVDSLTGGLQRAASPPPAALTPSGSSLTGMVDRLQTNRTSAVQLADVRQGESPTPSGAGAQRTSNTGSAAGTTVAGIAARGGGSRGVIATPAAMDLGTTLSELTADFESRLNENQLVIQQMLGSGAFGTVYKALWKGLQVAVKTLTLTTDAVTQGRHAALMEAALSKSIFHPNVVTTYTCDLKPMHVDSHRGGAMTGLQILNETEVIQEWRLYIVQEFCDGGSLRHAIEARSFLNSATGTPQMEWVLQMAREIAGGLQYLHEHNIIHGDLNPANVLLRRDDSSVLGYAAKIADFGLSVHMQGEQSHVSNTKRGTPFYTAPEVTHAGNLTRFADVFSYGVVLWELYCSRSCWMYGPQGRLIHQRGFPHLPPSCPRAYATLVSNCMQPAHKQRPSFKQIGVLLSSMLREYEYAARSAAAVVASPSSWYPSQAPSPPQERHLQGLFSAQPYILQSSQYERYSKERSSSPKLPSPQLNQALEPPQLLGRQQPVGQPLQPFQKASNRSSLESSTGGARSSTPTSTCSSPPPPSQQQQLPPAQVGFRSGLAVNVAAAAPIREGVNRRASWEPGTEAGAAAADGTNGPDGGGFVSPRCAAMGGTSDTRSDPDDLSVEPASATAMVSALGPSSSLPLTLLTLPTGVPPEVPSPTALLLGAPSSRTGTPAELPPAVNTVGASAPSESAEGVLAQSPQPVIYRQPAASAAAAAAASVSMTPVASMPPAPLRTGSKSMHTTVAAAAFKGFDGAARQQKPGLPGGGAEQSADLGVAAVTALPPPPLHNVRMVAPAATVAALSTPSTEAALATDSAVVPAAIAGDAPVNSGGGGGGGIVVPSSALAGVMRAFDIPAELPRFAPPDLPTVLEAEDEPTSGSHSVRSVSSHIPMPLGDSASLPDGSPMPDDFPLIEGGPSIGDKISSGVENGGSGNMAARVDVPVARIHSAPLHRRASESCSAVRGSAAAAAAAAAAEKGAATIRPLRIRTAPGMVSLAAAGAETGQEEAATELGSEDFALPALPAADGVTKSPRKLSIVGETFECANVEDEHQLLARRSVALPMDAVSEFGPVASEGHADTDASRLRVNVADADADAIDIAGVDDATLVNATSVATAHGAADATVASVDGDGPCGDGGSSVSRSHLPISLEATDEVKAKPWRDAGFPEDAKYGAAVAERLATAESAAVVYGSTKNGSSSQTVAAVQHFARVSLGAPSHDALTRQTSAAAIPAAVIMAAAGAGASFSRGSTGSLRQRHQTHNGPVSYQQRQQVRLQQRPTFSRLSLASGTGGSGTSINDHSPFCRPSLNAGTESPAIGLMPQHTVGLGLPSASGVSLFARPSLGSLALVPAPAEAAGGGANFASASAGPRFSRPSLGTLPPYAPLAVTATAAAAEAPPPATKWVQAAVLPPGTSPFARPTLTASEQSFHADAISHALATPRGPHWAPAADTNPFVRPSLGTRAVASSRSSETQATAEVPLTQAMKGAASPFARPSLYLQSRGSQAPPPHPPQMAPPPLPLATVGAPPAAGNLFVRPSLGADAHWVPALPLPPGPLPPPSLPSGHPASPGVSPFTRPSLGTRFPGGGALTSPPLVNTASPLPGTNPFARQSWNSVLRSGALPTAVAPPTSVAPPTAVAGTAAAHFTVGPFPMHSLGIPAHGRVSNEAIYTHSEDWRAGAGALSAIASPAVPQSSPYGRLSLNTRGGAAALHVHGAGAPPLTPPPAGPPFSRLTSGSHLPAPSAPLLGPMQGVMPLLLGPSLPALPVGVQILPPSTSSQQKPYQRACHQHEDVPTRYGSAKDAPQTRTLDANAAGASGGVHADGGGSGGGGGNIAVTAGPGAQPGPEITPADSVSDLDVEDMTFGPVAEESVDQARGGLGSPVHGETVAPTGPLEQKHQQLQPPKQEDLHPQAHGRLLAGLQVQTQAVAWSGVPAGAGLQQLQGQMGGAAPDAVSFETTRPPPLPSSALLPQHQHQHHHRHQVWAPGITEAASPGGGFGFGSPVLASLGSEASASVASLGRGSMPNTASTALPSATVPATAATLAAAAAVAAVASVSSRQAPQGAIVDSGNGPAAAAMASPGWISLEGPDRLLPVPLPSYSHAKGVNSGDHLSRSLDSAALFGISEVAQNSAYAFGHGHRHGPQFNKGMVWRDAPLPCVAADGGLWIGGGTSAVCRRRAGTAGPSSHSSGQVGSLSRSYNAMYPSSMPRSAVQTAAPGSWLSPSPPLPLPLGVSSASTRPPPRFQRDSLRTLEAAAATAACGSTGAQTGVNTWDGDREQQQQQRQRQRQQPRQRKAQPRGGLLRALRSAVMPGSHSLRSEPAAAAAAAAATSDSDKERESSGAESGGGGGGGSYRQGGQQPPSFSRRGFSFGNGADDADGDDDGAYADREDVRYRSREGGDSGSRNGHVVMDLLAAGSLTAALAMPRPSRAGAASASQLAEVRIPPQDLPYISSSVPSALAPGMLAGSPGISASVAVASATSTGASRTFVPRFNRLGTVVNGGGGGGAGSSAFNLDVSEHASGTTSTAGIISASGTSFDDAFRLAKSSLSTVPESGPSLSQASITRSSQGSERLMVATGGSGAGGDQTATITPFGRISHRSIGREDAGSGGASGSAMRTHNIAQRNHGSSGSRPRSPEEDHRPPSAEEPMHIVTGARAGARLWPLPEAAPLSSSAPTAVVASVMQRIGVRGAKQSS</sequence>
<evidence type="ECO:0000313" key="4">
    <source>
        <dbReference type="EMBL" id="GIL53869.1"/>
    </source>
</evidence>
<feature type="region of interest" description="Disordered" evidence="2">
    <location>
        <begin position="108"/>
        <end position="128"/>
    </location>
</feature>
<feature type="binding site" evidence="1">
    <location>
        <position position="540"/>
    </location>
    <ligand>
        <name>ATP</name>
        <dbReference type="ChEBI" id="CHEBI:30616"/>
    </ligand>
</feature>
<feature type="region of interest" description="Disordered" evidence="2">
    <location>
        <begin position="1253"/>
        <end position="1283"/>
    </location>
</feature>
<feature type="region of interest" description="Disordered" evidence="2">
    <location>
        <begin position="352"/>
        <end position="380"/>
    </location>
</feature>
<feature type="region of interest" description="Disordered" evidence="2">
    <location>
        <begin position="1509"/>
        <end position="1528"/>
    </location>
</feature>
<feature type="region of interest" description="Disordered" evidence="2">
    <location>
        <begin position="2643"/>
        <end position="2787"/>
    </location>
</feature>
<feature type="compositionally biased region" description="Polar residues" evidence="2">
    <location>
        <begin position="862"/>
        <end position="872"/>
    </location>
</feature>
<feature type="region of interest" description="Disordered" evidence="2">
    <location>
        <begin position="1844"/>
        <end position="1864"/>
    </location>
</feature>
<organism evidence="4 5">
    <name type="scientific">Volvox africanus</name>
    <dbReference type="NCBI Taxonomy" id="51714"/>
    <lineage>
        <taxon>Eukaryota</taxon>
        <taxon>Viridiplantae</taxon>
        <taxon>Chlorophyta</taxon>
        <taxon>core chlorophytes</taxon>
        <taxon>Chlorophyceae</taxon>
        <taxon>CS clade</taxon>
        <taxon>Chlamydomonadales</taxon>
        <taxon>Volvocaceae</taxon>
        <taxon>Volvox</taxon>
    </lineage>
</organism>
<dbReference type="InterPro" id="IPR051681">
    <property type="entry name" value="Ser/Thr_Kinases-Pseudokinases"/>
</dbReference>
<feature type="region of interest" description="Disordered" evidence="2">
    <location>
        <begin position="2930"/>
        <end position="3033"/>
    </location>
</feature>
<keyword evidence="1" id="KW-0547">Nucleotide-binding</keyword>
<dbReference type="SUPFAM" id="SSF56112">
    <property type="entry name" value="Protein kinase-like (PK-like)"/>
    <property type="match status" value="1"/>
</dbReference>
<feature type="compositionally biased region" description="Polar residues" evidence="2">
    <location>
        <begin position="264"/>
        <end position="289"/>
    </location>
</feature>
<feature type="region of interest" description="Disordered" evidence="2">
    <location>
        <begin position="1629"/>
        <end position="1651"/>
    </location>
</feature>
<dbReference type="PANTHER" id="PTHR44329:SF289">
    <property type="entry name" value="SERINE_THREONINE-PROTEIN KINASE VIK"/>
    <property type="match status" value="1"/>
</dbReference>
<feature type="compositionally biased region" description="Low complexity" evidence="2">
    <location>
        <begin position="58"/>
        <end position="70"/>
    </location>
</feature>
<feature type="compositionally biased region" description="Gly residues" evidence="2">
    <location>
        <begin position="2724"/>
        <end position="2735"/>
    </location>
</feature>
<feature type="domain" description="Protein kinase" evidence="3">
    <location>
        <begin position="513"/>
        <end position="802"/>
    </location>
</feature>
<feature type="compositionally biased region" description="Acidic residues" evidence="2">
    <location>
        <begin position="2756"/>
        <end position="2765"/>
    </location>
</feature>
<dbReference type="Gene3D" id="1.10.510.10">
    <property type="entry name" value="Transferase(Phosphotransferase) domain 1"/>
    <property type="match status" value="1"/>
</dbReference>
<dbReference type="InterPro" id="IPR000719">
    <property type="entry name" value="Prot_kinase_dom"/>
</dbReference>
<feature type="region of interest" description="Disordered" evidence="2">
    <location>
        <begin position="1937"/>
        <end position="1987"/>
    </location>
</feature>
<feature type="region of interest" description="Disordered" evidence="2">
    <location>
        <begin position="405"/>
        <end position="426"/>
    </location>
</feature>
<dbReference type="PROSITE" id="PS50011">
    <property type="entry name" value="PROTEIN_KINASE_DOM"/>
    <property type="match status" value="1"/>
</dbReference>
<feature type="compositionally biased region" description="Polar residues" evidence="2">
    <location>
        <begin position="1846"/>
        <end position="1857"/>
    </location>
</feature>
<feature type="region of interest" description="Disordered" evidence="2">
    <location>
        <begin position="852"/>
        <end position="932"/>
    </location>
</feature>
<feature type="compositionally biased region" description="Low complexity" evidence="2">
    <location>
        <begin position="108"/>
        <end position="122"/>
    </location>
</feature>
<feature type="region of interest" description="Disordered" evidence="2">
    <location>
        <begin position="1880"/>
        <end position="1904"/>
    </location>
</feature>
<feature type="compositionally biased region" description="Low complexity" evidence="2">
    <location>
        <begin position="79"/>
        <end position="91"/>
    </location>
</feature>
<feature type="compositionally biased region" description="Polar residues" evidence="2">
    <location>
        <begin position="894"/>
        <end position="910"/>
    </location>
</feature>
<feature type="region of interest" description="Disordered" evidence="2">
    <location>
        <begin position="439"/>
        <end position="466"/>
    </location>
</feature>
<proteinExistence type="predicted"/>
<dbReference type="EMBL" id="BNCO01000016">
    <property type="protein sequence ID" value="GIL53869.1"/>
    <property type="molecule type" value="Genomic_DNA"/>
</dbReference>
<protein>
    <recommendedName>
        <fullName evidence="3">Protein kinase domain-containing protein</fullName>
    </recommendedName>
</protein>
<keyword evidence="1" id="KW-0067">ATP-binding</keyword>
<gene>
    <name evidence="4" type="ORF">Vafri_9381</name>
</gene>
<feature type="region of interest" description="Disordered" evidence="2">
    <location>
        <begin position="956"/>
        <end position="1009"/>
    </location>
</feature>
<feature type="region of interest" description="Disordered" evidence="2">
    <location>
        <begin position="1666"/>
        <end position="1691"/>
    </location>
</feature>
<feature type="region of interest" description="Disordered" evidence="2">
    <location>
        <begin position="2252"/>
        <end position="2288"/>
    </location>
</feature>
<feature type="compositionally biased region" description="Low complexity" evidence="2">
    <location>
        <begin position="962"/>
        <end position="976"/>
    </location>
</feature>
<feature type="compositionally biased region" description="Pro residues" evidence="2">
    <location>
        <begin position="1887"/>
        <end position="1901"/>
    </location>
</feature>
<dbReference type="Proteomes" id="UP000747399">
    <property type="component" value="Unassembled WGS sequence"/>
</dbReference>
<evidence type="ECO:0000256" key="2">
    <source>
        <dbReference type="SAM" id="MobiDB-lite"/>
    </source>
</evidence>
<feature type="compositionally biased region" description="Basic and acidic residues" evidence="2">
    <location>
        <begin position="2766"/>
        <end position="2780"/>
    </location>
</feature>
<comment type="caution">
    <text evidence="4">The sequence shown here is derived from an EMBL/GenBank/DDBJ whole genome shotgun (WGS) entry which is preliminary data.</text>
</comment>
<feature type="region of interest" description="Disordered" evidence="2">
    <location>
        <begin position="2193"/>
        <end position="2233"/>
    </location>
</feature>
<feature type="region of interest" description="Disordered" evidence="2">
    <location>
        <begin position="32"/>
        <end position="91"/>
    </location>
</feature>
<feature type="compositionally biased region" description="Low complexity" evidence="2">
    <location>
        <begin position="1262"/>
        <end position="1273"/>
    </location>
</feature>
<evidence type="ECO:0000256" key="1">
    <source>
        <dbReference type="PROSITE-ProRule" id="PRU10141"/>
    </source>
</evidence>
<dbReference type="Pfam" id="PF00069">
    <property type="entry name" value="Pkinase"/>
    <property type="match status" value="1"/>
</dbReference>
<feature type="region of interest" description="Disordered" evidence="2">
    <location>
        <begin position="262"/>
        <end position="305"/>
    </location>
</feature>
<feature type="compositionally biased region" description="Gly residues" evidence="2">
    <location>
        <begin position="357"/>
        <end position="371"/>
    </location>
</feature>
<feature type="compositionally biased region" description="Basic residues" evidence="2">
    <location>
        <begin position="2665"/>
        <end position="2677"/>
    </location>
</feature>
<feature type="compositionally biased region" description="Gly residues" evidence="2">
    <location>
        <begin position="293"/>
        <end position="305"/>
    </location>
</feature>
<accession>A0A8J4EZZ2</accession>
<feature type="compositionally biased region" description="Polar residues" evidence="2">
    <location>
        <begin position="448"/>
        <end position="466"/>
    </location>
</feature>
<feature type="compositionally biased region" description="Basic and acidic residues" evidence="2">
    <location>
        <begin position="3015"/>
        <end position="3030"/>
    </location>
</feature>
<evidence type="ECO:0000259" key="3">
    <source>
        <dbReference type="PROSITE" id="PS50011"/>
    </source>
</evidence>
<reference evidence="4" key="1">
    <citation type="journal article" date="2021" name="Proc. Natl. Acad. Sci. U.S.A.">
        <title>Three genomes in the algal genus Volvox reveal the fate of a haploid sex-determining region after a transition to homothallism.</title>
        <authorList>
            <person name="Yamamoto K."/>
            <person name="Hamaji T."/>
            <person name="Kawai-Toyooka H."/>
            <person name="Matsuzaki R."/>
            <person name="Takahashi F."/>
            <person name="Nishimura Y."/>
            <person name="Kawachi M."/>
            <person name="Noguchi H."/>
            <person name="Minakuchi Y."/>
            <person name="Umen J.G."/>
            <person name="Toyoda A."/>
            <person name="Nozaki H."/>
        </authorList>
    </citation>
    <scope>NUCLEOTIDE SEQUENCE</scope>
    <source>
        <strain evidence="4">NIES-3780</strain>
    </source>
</reference>
<feature type="compositionally biased region" description="Gly residues" evidence="2">
    <location>
        <begin position="2196"/>
        <end position="2213"/>
    </location>
</feature>
<feature type="region of interest" description="Disordered" evidence="2">
    <location>
        <begin position="144"/>
        <end position="172"/>
    </location>
</feature>
<dbReference type="GO" id="GO:0004674">
    <property type="term" value="F:protein serine/threonine kinase activity"/>
    <property type="evidence" value="ECO:0007669"/>
    <property type="project" value="TreeGrafter"/>
</dbReference>
<dbReference type="PANTHER" id="PTHR44329">
    <property type="entry name" value="SERINE/THREONINE-PROTEIN KINASE TNNI3K-RELATED"/>
    <property type="match status" value="1"/>
</dbReference>
<dbReference type="InterPro" id="IPR011009">
    <property type="entry name" value="Kinase-like_dom_sf"/>
</dbReference>
<dbReference type="Gene3D" id="3.30.200.20">
    <property type="entry name" value="Phosphorylase Kinase, domain 1"/>
    <property type="match status" value="1"/>
</dbReference>
<dbReference type="PROSITE" id="PS00107">
    <property type="entry name" value="PROTEIN_KINASE_ATP"/>
    <property type="match status" value="1"/>
</dbReference>
<name>A0A8J4EZZ2_9CHLO</name>
<dbReference type="GO" id="GO:0005524">
    <property type="term" value="F:ATP binding"/>
    <property type="evidence" value="ECO:0007669"/>
    <property type="project" value="UniProtKB-UniRule"/>
</dbReference>
<feature type="compositionally biased region" description="Polar residues" evidence="2">
    <location>
        <begin position="2930"/>
        <end position="2951"/>
    </location>
</feature>
<evidence type="ECO:0000313" key="5">
    <source>
        <dbReference type="Proteomes" id="UP000747399"/>
    </source>
</evidence>
<dbReference type="InterPro" id="IPR017441">
    <property type="entry name" value="Protein_kinase_ATP_BS"/>
</dbReference>
<feature type="compositionally biased region" description="Polar residues" evidence="2">
    <location>
        <begin position="3001"/>
        <end position="3013"/>
    </location>
</feature>